<feature type="chain" id="PRO_5047449273" description="DHHW protein" evidence="1">
    <location>
        <begin position="24"/>
        <end position="374"/>
    </location>
</feature>
<dbReference type="InterPro" id="IPR025945">
    <property type="entry name" value="DHHW"/>
</dbReference>
<name>A0ABS8DF87_9FIRM</name>
<sequence>MKKKSVKIAACLAAAVLAIPILGGLDYLVNEDRKTDPVKESVKAAQKDKFNQYGLEQDTGLSDESYYEDEEYIFYADRILKKFVYESGNIGEMAEILAKLQNIVPEDVNQYLLPIPERIMWEPGYAEEKAEYSTFLQDLEGVVPDKMKLVNVLPVLEEHPDEYLFFRTDSGWTARGAYYGSQALCGEMGITPIELAGYEEYMFNTFQGSLQQSLKDKYENAEISTKLEGIPEDPLYYYLLPGAKNRSVRVKQVNHVETTDNIQTVSKSRTGKAAFIGSNYQWAVAEGDGKSKEKEKKTALLVCDENGQLLVPYLASYYDKVYVVNGVYNDFGVEDFENIFEEHEISDFILTQSAERIGDVSQSKFLKKIRDIAD</sequence>
<keyword evidence="3" id="KW-1185">Reference proteome</keyword>
<evidence type="ECO:0000256" key="1">
    <source>
        <dbReference type="SAM" id="SignalP"/>
    </source>
</evidence>
<gene>
    <name evidence="2" type="ORF">LIZ65_07205</name>
</gene>
<feature type="signal peptide" evidence="1">
    <location>
        <begin position="1"/>
        <end position="23"/>
    </location>
</feature>
<keyword evidence="1" id="KW-0732">Signal</keyword>
<proteinExistence type="predicted"/>
<evidence type="ECO:0000313" key="2">
    <source>
        <dbReference type="EMBL" id="MCB7387074.1"/>
    </source>
</evidence>
<dbReference type="EMBL" id="JAJCIS010000003">
    <property type="protein sequence ID" value="MCB7387074.1"/>
    <property type="molecule type" value="Genomic_DNA"/>
</dbReference>
<dbReference type="Proteomes" id="UP001299546">
    <property type="component" value="Unassembled WGS sequence"/>
</dbReference>
<organism evidence="2 3">
    <name type="scientific">Bariatricus massiliensis</name>
    <dbReference type="NCBI Taxonomy" id="1745713"/>
    <lineage>
        <taxon>Bacteria</taxon>
        <taxon>Bacillati</taxon>
        <taxon>Bacillota</taxon>
        <taxon>Clostridia</taxon>
        <taxon>Lachnospirales</taxon>
        <taxon>Lachnospiraceae</taxon>
        <taxon>Bariatricus</taxon>
    </lineage>
</organism>
<reference evidence="2 3" key="1">
    <citation type="submission" date="2021-10" db="EMBL/GenBank/DDBJ databases">
        <title>Collection of gut derived symbiotic bacterial strains cultured from healthy donors.</title>
        <authorList>
            <person name="Lin H."/>
            <person name="Littmann E."/>
            <person name="Kohout C."/>
            <person name="Pamer E.G."/>
        </authorList>
    </citation>
    <scope>NUCLEOTIDE SEQUENCE [LARGE SCALE GENOMIC DNA]</scope>
    <source>
        <strain evidence="2 3">DFI.1.165</strain>
    </source>
</reference>
<accession>A0ABS8DF87</accession>
<protein>
    <recommendedName>
        <fullName evidence="4">DHHW protein</fullName>
    </recommendedName>
</protein>
<comment type="caution">
    <text evidence="2">The sequence shown here is derived from an EMBL/GenBank/DDBJ whole genome shotgun (WGS) entry which is preliminary data.</text>
</comment>
<dbReference type="RefSeq" id="WP_066733692.1">
    <property type="nucleotide sequence ID" value="NZ_JAJCIQ010000003.1"/>
</dbReference>
<evidence type="ECO:0008006" key="4">
    <source>
        <dbReference type="Google" id="ProtNLM"/>
    </source>
</evidence>
<dbReference type="Pfam" id="PF14286">
    <property type="entry name" value="DHHW"/>
    <property type="match status" value="1"/>
</dbReference>
<evidence type="ECO:0000313" key="3">
    <source>
        <dbReference type="Proteomes" id="UP001299546"/>
    </source>
</evidence>